<dbReference type="AlphaFoldDB" id="A0A251QL70"/>
<evidence type="ECO:0000313" key="3">
    <source>
        <dbReference type="Proteomes" id="UP000006882"/>
    </source>
</evidence>
<evidence type="ECO:0000256" key="1">
    <source>
        <dbReference type="SAM" id="Phobius"/>
    </source>
</evidence>
<proteinExistence type="predicted"/>
<sequence>MEEIFQAPFDGGIELVNQAHHLMEAYEDQKNCSKVWGKYFTKEDIRWLIGCLWSLHFRSIVEEELHLTFSLQPHCCVLSSLPLSFSFAACFFFFLSIIFLLFIY</sequence>
<dbReference type="EMBL" id="CM007652">
    <property type="protein sequence ID" value="ONI23415.1"/>
    <property type="molecule type" value="Genomic_DNA"/>
</dbReference>
<dbReference type="Gramene" id="ONI23415">
    <property type="protein sequence ID" value="ONI23415"/>
    <property type="gene ID" value="PRUPE_2G188100"/>
</dbReference>
<protein>
    <submittedName>
        <fullName evidence="2">Uncharacterized protein</fullName>
    </submittedName>
</protein>
<feature type="transmembrane region" description="Helical" evidence="1">
    <location>
        <begin position="83"/>
        <end position="103"/>
    </location>
</feature>
<keyword evidence="1" id="KW-0472">Membrane</keyword>
<gene>
    <name evidence="2" type="ORF">PRUPE_2G188100</name>
</gene>
<keyword evidence="3" id="KW-1185">Reference proteome</keyword>
<organism evidence="2 3">
    <name type="scientific">Prunus persica</name>
    <name type="common">Peach</name>
    <name type="synonym">Amygdalus persica</name>
    <dbReference type="NCBI Taxonomy" id="3760"/>
    <lineage>
        <taxon>Eukaryota</taxon>
        <taxon>Viridiplantae</taxon>
        <taxon>Streptophyta</taxon>
        <taxon>Embryophyta</taxon>
        <taxon>Tracheophyta</taxon>
        <taxon>Spermatophyta</taxon>
        <taxon>Magnoliopsida</taxon>
        <taxon>eudicotyledons</taxon>
        <taxon>Gunneridae</taxon>
        <taxon>Pentapetalae</taxon>
        <taxon>rosids</taxon>
        <taxon>fabids</taxon>
        <taxon>Rosales</taxon>
        <taxon>Rosaceae</taxon>
        <taxon>Amygdaloideae</taxon>
        <taxon>Amygdaleae</taxon>
        <taxon>Prunus</taxon>
    </lineage>
</organism>
<reference evidence="2 3" key="1">
    <citation type="journal article" date="2013" name="Nat. Genet.">
        <title>The high-quality draft genome of peach (Prunus persica) identifies unique patterns of genetic diversity, domestication and genome evolution.</title>
        <authorList>
            <consortium name="International Peach Genome Initiative"/>
            <person name="Verde I."/>
            <person name="Abbott A.G."/>
            <person name="Scalabrin S."/>
            <person name="Jung S."/>
            <person name="Shu S."/>
            <person name="Marroni F."/>
            <person name="Zhebentyayeva T."/>
            <person name="Dettori M.T."/>
            <person name="Grimwood J."/>
            <person name="Cattonaro F."/>
            <person name="Zuccolo A."/>
            <person name="Rossini L."/>
            <person name="Jenkins J."/>
            <person name="Vendramin E."/>
            <person name="Meisel L.A."/>
            <person name="Decroocq V."/>
            <person name="Sosinski B."/>
            <person name="Prochnik S."/>
            <person name="Mitros T."/>
            <person name="Policriti A."/>
            <person name="Cipriani G."/>
            <person name="Dondini L."/>
            <person name="Ficklin S."/>
            <person name="Goodstein D.M."/>
            <person name="Xuan P."/>
            <person name="Del Fabbro C."/>
            <person name="Aramini V."/>
            <person name="Copetti D."/>
            <person name="Gonzalez S."/>
            <person name="Horner D.S."/>
            <person name="Falchi R."/>
            <person name="Lucas S."/>
            <person name="Mica E."/>
            <person name="Maldonado J."/>
            <person name="Lazzari B."/>
            <person name="Bielenberg D."/>
            <person name="Pirona R."/>
            <person name="Miculan M."/>
            <person name="Barakat A."/>
            <person name="Testolin R."/>
            <person name="Stella A."/>
            <person name="Tartarini S."/>
            <person name="Tonutti P."/>
            <person name="Arus P."/>
            <person name="Orellana A."/>
            <person name="Wells C."/>
            <person name="Main D."/>
            <person name="Vizzotto G."/>
            <person name="Silva H."/>
            <person name="Salamini F."/>
            <person name="Schmutz J."/>
            <person name="Morgante M."/>
            <person name="Rokhsar D.S."/>
        </authorList>
    </citation>
    <scope>NUCLEOTIDE SEQUENCE [LARGE SCALE GENOMIC DNA]</scope>
    <source>
        <strain evidence="3">cv. Nemared</strain>
    </source>
</reference>
<name>A0A251QL70_PRUPE</name>
<keyword evidence="1" id="KW-1133">Transmembrane helix</keyword>
<evidence type="ECO:0000313" key="2">
    <source>
        <dbReference type="EMBL" id="ONI23415.1"/>
    </source>
</evidence>
<keyword evidence="1" id="KW-0812">Transmembrane</keyword>
<accession>A0A251QL70</accession>
<dbReference type="Proteomes" id="UP000006882">
    <property type="component" value="Chromosome G2"/>
</dbReference>